<comment type="caution">
    <text evidence="1">The sequence shown here is derived from an EMBL/GenBank/DDBJ whole genome shotgun (WGS) entry which is preliminary data.</text>
</comment>
<sequence length="249" mass="29024">MQDKIKVLLFDLTEDNLIVHQAINSNIISGRNILKDSIQFKNGEFSDTPFVKLIEIEYESAINNTVKDVQMSKILGIDESNLCFYHFYYHTYKRFRSFTRKELSSGYPGEFIILTNKAMFEKANSIPIFEIRFKKNEKWSSWQAIAGKFIVAQNYIFGPGGVAEVYSSMTEKVIETFGQDFQIRYGGRSVSELGMINSLHRIINDPFHSDIRKIIDPFTFQILLDSQLIQELSSEKSIEVWRNFEERYC</sequence>
<reference evidence="1 2" key="1">
    <citation type="journal article" date="2024" name="Int. J. Syst. Evol. Microbiol.">
        <title>Virgibacillus tibetensis sp. nov., isolated from salt lake on the Tibetan Plateau of China.</title>
        <authorList>
            <person name="Phurbu D."/>
            <person name="Liu Z.-X."/>
            <person name="Wang R."/>
            <person name="Zheng Y.-Y."/>
            <person name="Liu H.-C."/>
            <person name="Zhou Y.-G."/>
            <person name="Yu Y.-J."/>
            <person name="Li A.-H."/>
        </authorList>
    </citation>
    <scope>NUCLEOTIDE SEQUENCE [LARGE SCALE GENOMIC DNA]</scope>
    <source>
        <strain evidence="1 2">C22-A2</strain>
    </source>
</reference>
<organism evidence="1 2">
    <name type="scientific">Virgibacillus tibetensis</name>
    <dbReference type="NCBI Taxonomy" id="3042313"/>
    <lineage>
        <taxon>Bacteria</taxon>
        <taxon>Bacillati</taxon>
        <taxon>Bacillota</taxon>
        <taxon>Bacilli</taxon>
        <taxon>Bacillales</taxon>
        <taxon>Bacillaceae</taxon>
        <taxon>Virgibacillus</taxon>
    </lineage>
</organism>
<dbReference type="Proteomes" id="UP001335737">
    <property type="component" value="Unassembled WGS sequence"/>
</dbReference>
<gene>
    <name evidence="1" type="ORF">QGM71_12475</name>
</gene>
<accession>A0ABU6KIP7</accession>
<name>A0ABU6KIP7_9BACI</name>
<protein>
    <submittedName>
        <fullName evidence="1">Uncharacterized protein</fullName>
    </submittedName>
</protein>
<evidence type="ECO:0000313" key="2">
    <source>
        <dbReference type="Proteomes" id="UP001335737"/>
    </source>
</evidence>
<dbReference type="EMBL" id="JARZFX010000005">
    <property type="protein sequence ID" value="MEC5424307.1"/>
    <property type="molecule type" value="Genomic_DNA"/>
</dbReference>
<evidence type="ECO:0000313" key="1">
    <source>
        <dbReference type="EMBL" id="MEC5424307.1"/>
    </source>
</evidence>
<keyword evidence="2" id="KW-1185">Reference proteome</keyword>
<proteinExistence type="predicted"/>
<dbReference type="RefSeq" id="WP_327607872.1">
    <property type="nucleotide sequence ID" value="NZ_JARZFX010000005.1"/>
</dbReference>